<organism evidence="1 2">
    <name type="scientific">Rotaria socialis</name>
    <dbReference type="NCBI Taxonomy" id="392032"/>
    <lineage>
        <taxon>Eukaryota</taxon>
        <taxon>Metazoa</taxon>
        <taxon>Spiralia</taxon>
        <taxon>Gnathifera</taxon>
        <taxon>Rotifera</taxon>
        <taxon>Eurotatoria</taxon>
        <taxon>Bdelloidea</taxon>
        <taxon>Philodinida</taxon>
        <taxon>Philodinidae</taxon>
        <taxon>Rotaria</taxon>
    </lineage>
</organism>
<gene>
    <name evidence="1" type="ORF">QYT958_LOCUS33277</name>
</gene>
<dbReference type="PANTHER" id="PTHR24116">
    <property type="entry name" value="KINASE D-INTERACTING SUBSTRATE OF 220 KDA"/>
    <property type="match status" value="1"/>
</dbReference>
<name>A0A821XM42_9BILA</name>
<dbReference type="InterPro" id="IPR052771">
    <property type="entry name" value="Neurotrophin_sig_adaptor"/>
</dbReference>
<dbReference type="PANTHER" id="PTHR24116:SF0">
    <property type="entry name" value="KINASE D-INTERACTING SUBSTRATE OF 220 KDA"/>
    <property type="match status" value="1"/>
</dbReference>
<comment type="caution">
    <text evidence="1">The sequence shown here is derived from an EMBL/GenBank/DDBJ whole genome shotgun (WGS) entry which is preliminary data.</text>
</comment>
<proteinExistence type="predicted"/>
<dbReference type="AlphaFoldDB" id="A0A821XM42"/>
<dbReference type="EMBL" id="CAJOBR010022562">
    <property type="protein sequence ID" value="CAF4948309.1"/>
    <property type="molecule type" value="Genomic_DNA"/>
</dbReference>
<dbReference type="Proteomes" id="UP000663848">
    <property type="component" value="Unassembled WGS sequence"/>
</dbReference>
<protein>
    <submittedName>
        <fullName evidence="1">Uncharacterized protein</fullName>
    </submittedName>
</protein>
<feature type="non-terminal residue" evidence="1">
    <location>
        <position position="1"/>
    </location>
</feature>
<sequence length="144" mass="16918">VHYEDYEQDYAEDTPLNTLYNKIKQFIPILNNTLLDLDRNRRKFELCIENSEPVLNVMDLKQFLPSTCNLDPYLNRFIRESVAYFYMNNSDENGFTLDDSSNFFSPRASTFATPNPFFQQAPTPRNQTKIYPNFNLDKSEFAGN</sequence>
<reference evidence="1" key="1">
    <citation type="submission" date="2021-02" db="EMBL/GenBank/DDBJ databases">
        <authorList>
            <person name="Nowell W R."/>
        </authorList>
    </citation>
    <scope>NUCLEOTIDE SEQUENCE</scope>
</reference>
<dbReference type="GO" id="GO:0019887">
    <property type="term" value="F:protein kinase regulator activity"/>
    <property type="evidence" value="ECO:0007669"/>
    <property type="project" value="TreeGrafter"/>
</dbReference>
<accession>A0A821XM42</accession>
<evidence type="ECO:0000313" key="1">
    <source>
        <dbReference type="EMBL" id="CAF4948309.1"/>
    </source>
</evidence>
<evidence type="ECO:0000313" key="2">
    <source>
        <dbReference type="Proteomes" id="UP000663848"/>
    </source>
</evidence>
<dbReference type="GO" id="GO:0030165">
    <property type="term" value="F:PDZ domain binding"/>
    <property type="evidence" value="ECO:0007669"/>
    <property type="project" value="TreeGrafter"/>
</dbReference>